<evidence type="ECO:0000313" key="3">
    <source>
        <dbReference type="Proteomes" id="UP001296873"/>
    </source>
</evidence>
<proteinExistence type="predicted"/>
<dbReference type="RefSeq" id="WP_200340335.1">
    <property type="nucleotide sequence ID" value="NZ_NRRL01000018.1"/>
</dbReference>
<evidence type="ECO:0000313" key="2">
    <source>
        <dbReference type="EMBL" id="MBK1668161.1"/>
    </source>
</evidence>
<keyword evidence="3" id="KW-1185">Reference proteome</keyword>
<reference evidence="2 3" key="1">
    <citation type="journal article" date="2020" name="Microorganisms">
        <title>Osmotic Adaptation and Compatible Solute Biosynthesis of Phototrophic Bacteria as Revealed from Genome Analyses.</title>
        <authorList>
            <person name="Imhoff J.F."/>
            <person name="Rahn T."/>
            <person name="Kunzel S."/>
            <person name="Keller A."/>
            <person name="Neulinger S.C."/>
        </authorList>
    </citation>
    <scope>NUCLEOTIDE SEQUENCE [LARGE SCALE GENOMIC DNA]</scope>
    <source>
        <strain evidence="2 3">DSM 9895</strain>
    </source>
</reference>
<dbReference type="SMART" id="SM00943">
    <property type="entry name" value="Prim-Pol"/>
    <property type="match status" value="1"/>
</dbReference>
<organism evidence="2 3">
    <name type="scientific">Rhodovibrio sodomensis</name>
    <dbReference type="NCBI Taxonomy" id="1088"/>
    <lineage>
        <taxon>Bacteria</taxon>
        <taxon>Pseudomonadati</taxon>
        <taxon>Pseudomonadota</taxon>
        <taxon>Alphaproteobacteria</taxon>
        <taxon>Rhodospirillales</taxon>
        <taxon>Rhodovibrionaceae</taxon>
        <taxon>Rhodovibrio</taxon>
    </lineage>
</organism>
<protein>
    <recommendedName>
        <fullName evidence="1">DNA primase/polymerase bifunctional N-terminal domain-containing protein</fullName>
    </recommendedName>
</protein>
<sequence>MTPLAGARTLARSGVLVGPGHFRLPDGRCSCKRRTCQRPGRHPRHLDGHFAKTADTAELRHIWQLTPSSPPVAWPGETSGVWILDSDDPEALDALLRRFALDMDPPTVRTGRGHHLYFEWDPRLPTGGLADALGPGLDYRGPDSYVMAPPTRHTGGTHYTWQIPPARGGFPRAPEELIQAVISP</sequence>
<feature type="domain" description="DNA primase/polymerase bifunctional N-terminal" evidence="1">
    <location>
        <begin position="7"/>
        <end position="177"/>
    </location>
</feature>
<name>A0ABS1DCH6_9PROT</name>
<dbReference type="Proteomes" id="UP001296873">
    <property type="component" value="Unassembled WGS sequence"/>
</dbReference>
<dbReference type="EMBL" id="NRRL01000018">
    <property type="protein sequence ID" value="MBK1668161.1"/>
    <property type="molecule type" value="Genomic_DNA"/>
</dbReference>
<dbReference type="InterPro" id="IPR015330">
    <property type="entry name" value="DNA_primase/pol_bifunc_N"/>
</dbReference>
<comment type="caution">
    <text evidence="2">The sequence shown here is derived from an EMBL/GenBank/DDBJ whole genome shotgun (WGS) entry which is preliminary data.</text>
</comment>
<dbReference type="SUPFAM" id="SSF56747">
    <property type="entry name" value="Prim-pol domain"/>
    <property type="match status" value="1"/>
</dbReference>
<gene>
    <name evidence="2" type="ORF">CKO28_08940</name>
</gene>
<evidence type="ECO:0000259" key="1">
    <source>
        <dbReference type="SMART" id="SM00943"/>
    </source>
</evidence>
<accession>A0ABS1DCH6</accession>
<dbReference type="Pfam" id="PF09250">
    <property type="entry name" value="Prim-Pol"/>
    <property type="match status" value="1"/>
</dbReference>